<proteinExistence type="predicted"/>
<dbReference type="EMBL" id="ACIM02000001">
    <property type="protein sequence ID" value="EEW97163.1"/>
    <property type="molecule type" value="Genomic_DNA"/>
</dbReference>
<reference evidence="1" key="1">
    <citation type="submission" date="2009-09" db="EMBL/GenBank/DDBJ databases">
        <authorList>
            <person name="Weinstock G."/>
            <person name="Sodergren E."/>
            <person name="Clifton S."/>
            <person name="Fulton L."/>
            <person name="Fulton B."/>
            <person name="Courtney L."/>
            <person name="Fronick C."/>
            <person name="Harrison M."/>
            <person name="Strong C."/>
            <person name="Farmer C."/>
            <person name="Delahaunty K."/>
            <person name="Markovic C."/>
            <person name="Hall O."/>
            <person name="Minx P."/>
            <person name="Tomlinson C."/>
            <person name="Mitreva M."/>
            <person name="Nelson J."/>
            <person name="Hou S."/>
            <person name="Wollam A."/>
            <person name="Pepin K.H."/>
            <person name="Johnson M."/>
            <person name="Bhonagiri V."/>
            <person name="Nash W.E."/>
            <person name="Warren W."/>
            <person name="Chinwalla A."/>
            <person name="Mardis E.R."/>
            <person name="Wilson R.K."/>
        </authorList>
    </citation>
    <scope>NUCLEOTIDE SEQUENCE [LARGE SCALE GENOMIC DNA]</scope>
    <source>
        <strain evidence="1">DSM 15470</strain>
    </source>
</reference>
<evidence type="ECO:0000313" key="2">
    <source>
        <dbReference type="Proteomes" id="UP000004736"/>
    </source>
</evidence>
<dbReference type="AlphaFoldDB" id="C9LNM7"/>
<dbReference type="STRING" id="592028.GCWU000321_01150"/>
<sequence length="50" mass="5665">MYKFIIPSLSAIHISPYACCSAAGRGLFLQLFLRFTSCLPHTIMKENIFL</sequence>
<evidence type="ECO:0000313" key="1">
    <source>
        <dbReference type="EMBL" id="EEW97163.1"/>
    </source>
</evidence>
<protein>
    <submittedName>
        <fullName evidence="1">Uncharacterized protein</fullName>
    </submittedName>
</protein>
<organism evidence="1 2">
    <name type="scientific">Dialister invisus DSM 15470</name>
    <dbReference type="NCBI Taxonomy" id="592028"/>
    <lineage>
        <taxon>Bacteria</taxon>
        <taxon>Bacillati</taxon>
        <taxon>Bacillota</taxon>
        <taxon>Negativicutes</taxon>
        <taxon>Veillonellales</taxon>
        <taxon>Veillonellaceae</taxon>
        <taxon>Dialister</taxon>
    </lineage>
</organism>
<keyword evidence="2" id="KW-1185">Reference proteome</keyword>
<accession>C9LNM7</accession>
<comment type="caution">
    <text evidence="1">The sequence shown here is derived from an EMBL/GenBank/DDBJ whole genome shotgun (WGS) entry which is preliminary data.</text>
</comment>
<dbReference type="Proteomes" id="UP000004736">
    <property type="component" value="Unassembled WGS sequence"/>
</dbReference>
<name>C9LNM7_9FIRM</name>
<dbReference type="HOGENOM" id="CLU_3117219_0_0_9"/>
<gene>
    <name evidence="1" type="ORF">GCWU000321_01150</name>
</gene>